<evidence type="ECO:0000256" key="4">
    <source>
        <dbReference type="ARBA" id="ARBA00022927"/>
    </source>
</evidence>
<dbReference type="Gene3D" id="1.25.10.10">
    <property type="entry name" value="Leucine-rich Repeat Variant"/>
    <property type="match status" value="1"/>
</dbReference>
<comment type="caution">
    <text evidence="7">The sequence shown here is derived from an EMBL/GenBank/DDBJ whole genome shotgun (WGS) entry which is preliminary data.</text>
</comment>
<dbReference type="GO" id="GO:0015031">
    <property type="term" value="P:protein transport"/>
    <property type="evidence" value="ECO:0007669"/>
    <property type="project" value="UniProtKB-KW"/>
</dbReference>
<dbReference type="InterPro" id="IPR014877">
    <property type="entry name" value="XPO1_C_dom"/>
</dbReference>
<dbReference type="SUPFAM" id="SSF48371">
    <property type="entry name" value="ARM repeat"/>
    <property type="match status" value="1"/>
</dbReference>
<organism evidence="7 8">
    <name type="scientific">Cichlidogyrus casuarinus</name>
    <dbReference type="NCBI Taxonomy" id="1844966"/>
    <lineage>
        <taxon>Eukaryota</taxon>
        <taxon>Metazoa</taxon>
        <taxon>Spiralia</taxon>
        <taxon>Lophotrochozoa</taxon>
        <taxon>Platyhelminthes</taxon>
        <taxon>Monogenea</taxon>
        <taxon>Monopisthocotylea</taxon>
        <taxon>Dactylogyridea</taxon>
        <taxon>Ancyrocephalidae</taxon>
        <taxon>Cichlidogyrus</taxon>
    </lineage>
</organism>
<feature type="domain" description="Exportin-1 C-terminal" evidence="6">
    <location>
        <begin position="2"/>
        <end position="85"/>
    </location>
</feature>
<accession>A0ABD2PV84</accession>
<dbReference type="AlphaFoldDB" id="A0ABD2PV84"/>
<keyword evidence="5" id="KW-0539">Nucleus</keyword>
<proteinExistence type="inferred from homology"/>
<comment type="similarity">
    <text evidence="2">Belongs to the exportin family.</text>
</comment>
<evidence type="ECO:0000313" key="7">
    <source>
        <dbReference type="EMBL" id="KAL3311370.1"/>
    </source>
</evidence>
<evidence type="ECO:0000259" key="6">
    <source>
        <dbReference type="Pfam" id="PF08767"/>
    </source>
</evidence>
<dbReference type="Gene3D" id="6.10.250.450">
    <property type="match status" value="1"/>
</dbReference>
<dbReference type="InterPro" id="IPR016024">
    <property type="entry name" value="ARM-type_fold"/>
</dbReference>
<name>A0ABD2PV84_9PLAT</name>
<evidence type="ECO:0000256" key="3">
    <source>
        <dbReference type="ARBA" id="ARBA00022448"/>
    </source>
</evidence>
<gene>
    <name evidence="7" type="primary">XPO1_2</name>
    <name evidence="7" type="ORF">Ciccas_010052</name>
</gene>
<keyword evidence="4" id="KW-0653">Protein transport</keyword>
<sequence length="131" mass="14934">MFKTVETPGEITISMNPNAGLEQVEATVNVQFVNEALFDLLKNAFPHLQQPQITLFIQGLFSFDQDVATFREHVRDFLVQIREVAGEDLTDLYLEEREQDILKAQEEKKKKLSAVPGILNPNLDAENEMND</sequence>
<evidence type="ECO:0000256" key="1">
    <source>
        <dbReference type="ARBA" id="ARBA00004123"/>
    </source>
</evidence>
<evidence type="ECO:0000256" key="2">
    <source>
        <dbReference type="ARBA" id="ARBA00009466"/>
    </source>
</evidence>
<reference evidence="7 8" key="1">
    <citation type="submission" date="2024-11" db="EMBL/GenBank/DDBJ databases">
        <title>Adaptive evolution of stress response genes in parasites aligns with host niche diversity.</title>
        <authorList>
            <person name="Hahn C."/>
            <person name="Resl P."/>
        </authorList>
    </citation>
    <scope>NUCLEOTIDE SEQUENCE [LARGE SCALE GENOMIC DNA]</scope>
    <source>
        <strain evidence="7">EGGRZ-B1_66</strain>
        <tissue evidence="7">Body</tissue>
    </source>
</reference>
<dbReference type="InterPro" id="IPR011989">
    <property type="entry name" value="ARM-like"/>
</dbReference>
<dbReference type="Pfam" id="PF08767">
    <property type="entry name" value="CRM1_C"/>
    <property type="match status" value="1"/>
</dbReference>
<keyword evidence="3" id="KW-0813">Transport</keyword>
<comment type="subcellular location">
    <subcellularLocation>
        <location evidence="1">Nucleus</location>
    </subcellularLocation>
</comment>
<protein>
    <submittedName>
        <fullName evidence="7">Exportin-1</fullName>
    </submittedName>
</protein>
<evidence type="ECO:0000313" key="8">
    <source>
        <dbReference type="Proteomes" id="UP001626550"/>
    </source>
</evidence>
<evidence type="ECO:0000256" key="5">
    <source>
        <dbReference type="ARBA" id="ARBA00023242"/>
    </source>
</evidence>
<dbReference type="Proteomes" id="UP001626550">
    <property type="component" value="Unassembled WGS sequence"/>
</dbReference>
<dbReference type="GO" id="GO:0005634">
    <property type="term" value="C:nucleus"/>
    <property type="evidence" value="ECO:0007669"/>
    <property type="project" value="UniProtKB-SubCell"/>
</dbReference>
<dbReference type="EMBL" id="JBJKFK010002269">
    <property type="protein sequence ID" value="KAL3311370.1"/>
    <property type="molecule type" value="Genomic_DNA"/>
</dbReference>
<keyword evidence="8" id="KW-1185">Reference proteome</keyword>